<accession>A0A8J2KN87</accession>
<proteinExistence type="predicted"/>
<dbReference type="EMBL" id="CAJVCH010397796">
    <property type="protein sequence ID" value="CAG7817580.1"/>
    <property type="molecule type" value="Genomic_DNA"/>
</dbReference>
<name>A0A8J2KN87_9HEXA</name>
<gene>
    <name evidence="2" type="ORF">AFUS01_LOCUS28137</name>
</gene>
<dbReference type="AlphaFoldDB" id="A0A8J2KN87"/>
<organism evidence="2 3">
    <name type="scientific">Allacma fusca</name>
    <dbReference type="NCBI Taxonomy" id="39272"/>
    <lineage>
        <taxon>Eukaryota</taxon>
        <taxon>Metazoa</taxon>
        <taxon>Ecdysozoa</taxon>
        <taxon>Arthropoda</taxon>
        <taxon>Hexapoda</taxon>
        <taxon>Collembola</taxon>
        <taxon>Symphypleona</taxon>
        <taxon>Sminthuridae</taxon>
        <taxon>Allacma</taxon>
    </lineage>
</organism>
<evidence type="ECO:0000313" key="3">
    <source>
        <dbReference type="Proteomes" id="UP000708208"/>
    </source>
</evidence>
<feature type="region of interest" description="Disordered" evidence="1">
    <location>
        <begin position="1"/>
        <end position="52"/>
    </location>
</feature>
<evidence type="ECO:0000256" key="1">
    <source>
        <dbReference type="SAM" id="MobiDB-lite"/>
    </source>
</evidence>
<comment type="caution">
    <text evidence="2">The sequence shown here is derived from an EMBL/GenBank/DDBJ whole genome shotgun (WGS) entry which is preliminary data.</text>
</comment>
<keyword evidence="3" id="KW-1185">Reference proteome</keyword>
<feature type="non-terminal residue" evidence="2">
    <location>
        <position position="1"/>
    </location>
</feature>
<dbReference type="Proteomes" id="UP000708208">
    <property type="component" value="Unassembled WGS sequence"/>
</dbReference>
<reference evidence="2" key="1">
    <citation type="submission" date="2021-06" db="EMBL/GenBank/DDBJ databases">
        <authorList>
            <person name="Hodson N. C."/>
            <person name="Mongue J. A."/>
            <person name="Jaron S. K."/>
        </authorList>
    </citation>
    <scope>NUCLEOTIDE SEQUENCE</scope>
</reference>
<sequence length="115" mass="12369">KRAQQMKAMGIEESDINTKGLLNSTGGAKTDAKGQPAKDGAKPAGGVRFEEPKEIPVPNLKYKGKVNISCAVNMFLRTWQSQASELYDKLIFGTDAGFEQICSSPRVDGMSAVMS</sequence>
<protein>
    <submittedName>
        <fullName evidence="2">Uncharacterized protein</fullName>
    </submittedName>
</protein>
<evidence type="ECO:0000313" key="2">
    <source>
        <dbReference type="EMBL" id="CAG7817580.1"/>
    </source>
</evidence>